<gene>
    <name evidence="15" type="ORF">ALTATR162_LOCUS4083</name>
</gene>
<dbReference type="InterPro" id="IPR007568">
    <property type="entry name" value="RTA1"/>
</dbReference>
<keyword evidence="9" id="KW-0687">Ribonucleoprotein</keyword>
<dbReference type="GO" id="GO:0016020">
    <property type="term" value="C:membrane"/>
    <property type="evidence" value="ECO:0007669"/>
    <property type="project" value="UniProtKB-SubCell"/>
</dbReference>
<dbReference type="SUPFAM" id="SSF55129">
    <property type="entry name" value="Ribosomal protein L30p/L7e"/>
    <property type="match status" value="1"/>
</dbReference>
<keyword evidence="6 12" id="KW-1133">Transmembrane helix</keyword>
<dbReference type="EMBL" id="CAJRGZ010000017">
    <property type="protein sequence ID" value="CAG5156285.1"/>
    <property type="molecule type" value="Genomic_DNA"/>
</dbReference>
<dbReference type="PANTHER" id="PTHR24148">
    <property type="entry name" value="ANKYRIN REPEAT DOMAIN-CONTAINING PROTEIN 39 HOMOLOG-RELATED"/>
    <property type="match status" value="1"/>
</dbReference>
<dbReference type="RefSeq" id="XP_043167628.1">
    <property type="nucleotide sequence ID" value="XM_043311693.1"/>
</dbReference>
<evidence type="ECO:0000256" key="6">
    <source>
        <dbReference type="ARBA" id="ARBA00022989"/>
    </source>
</evidence>
<dbReference type="PANTHER" id="PTHR24148:SF73">
    <property type="entry name" value="HET DOMAIN PROTEIN (AFU_ORTHOLOGUE AFUA_8G01020)"/>
    <property type="match status" value="1"/>
</dbReference>
<keyword evidence="5" id="KW-0689">Ribosomal protein</keyword>
<evidence type="ECO:0000259" key="13">
    <source>
        <dbReference type="Pfam" id="PF00327"/>
    </source>
</evidence>
<dbReference type="AlphaFoldDB" id="A0A8J2I1N8"/>
<feature type="domain" description="Heterokaryon incompatibility" evidence="14">
    <location>
        <begin position="367"/>
        <end position="482"/>
    </location>
</feature>
<keyword evidence="7" id="KW-0496">Mitochondrion</keyword>
<evidence type="ECO:0000256" key="5">
    <source>
        <dbReference type="ARBA" id="ARBA00022980"/>
    </source>
</evidence>
<dbReference type="NCBIfam" id="TIGR01308">
    <property type="entry name" value="rpmD_bact"/>
    <property type="match status" value="1"/>
</dbReference>
<evidence type="ECO:0000256" key="4">
    <source>
        <dbReference type="ARBA" id="ARBA00022692"/>
    </source>
</evidence>
<keyword evidence="4 12" id="KW-0812">Transmembrane</keyword>
<dbReference type="FunFam" id="3.30.1390.20:FF:000010">
    <property type="entry name" value="Large subunit ribosomal protein L30"/>
    <property type="match status" value="1"/>
</dbReference>
<evidence type="ECO:0000256" key="9">
    <source>
        <dbReference type="ARBA" id="ARBA00023274"/>
    </source>
</evidence>
<evidence type="ECO:0000256" key="11">
    <source>
        <dbReference type="ARBA" id="ARBA00037226"/>
    </source>
</evidence>
<comment type="function">
    <text evidence="11">Component of the mitochondrial ribosome (mitoribosome), a dedicated translation machinery responsible for the synthesis of mitochondrial genome-encoded proteins, including at least some of the essential transmembrane subunits of the mitochondrial respiratory chain. The mitoribosomes are attached to the mitochondrial inner membrane and translation products are cotranslationally integrated into the membrane.</text>
</comment>
<evidence type="ECO:0000256" key="7">
    <source>
        <dbReference type="ARBA" id="ARBA00023128"/>
    </source>
</evidence>
<dbReference type="InterPro" id="IPR052895">
    <property type="entry name" value="HetReg/Transcr_Mod"/>
</dbReference>
<feature type="transmembrane region" description="Helical" evidence="12">
    <location>
        <begin position="12"/>
        <end position="33"/>
    </location>
</feature>
<comment type="caution">
    <text evidence="15">The sequence shown here is derived from an EMBL/GenBank/DDBJ whole genome shotgun (WGS) entry which is preliminary data.</text>
</comment>
<evidence type="ECO:0000313" key="16">
    <source>
        <dbReference type="Proteomes" id="UP000676310"/>
    </source>
</evidence>
<dbReference type="Pfam" id="PF04479">
    <property type="entry name" value="RTA1"/>
    <property type="match status" value="2"/>
</dbReference>
<evidence type="ECO:0000256" key="10">
    <source>
        <dbReference type="ARBA" id="ARBA00035281"/>
    </source>
</evidence>
<evidence type="ECO:0000256" key="2">
    <source>
        <dbReference type="ARBA" id="ARBA00004173"/>
    </source>
</evidence>
<name>A0A8J2I1N8_9PLEO</name>
<keyword evidence="16" id="KW-1185">Reference proteome</keyword>
<evidence type="ECO:0000256" key="1">
    <source>
        <dbReference type="ARBA" id="ARBA00004141"/>
    </source>
</evidence>
<dbReference type="Pfam" id="PF00327">
    <property type="entry name" value="Ribosomal_L30"/>
    <property type="match status" value="1"/>
</dbReference>
<feature type="transmembrane region" description="Helical" evidence="12">
    <location>
        <begin position="207"/>
        <end position="227"/>
    </location>
</feature>
<sequence length="859" mass="98391">MSERKSYYKYVPSVAAAGIFVALFAALAVFHLFKTLKTRTWFCIPLVVGAIFEIIGFFCRALGKSKPDVLLPYIIQSLFVLLAPILFAASVYMFLARIIRATDTSDYSIIRINWVTKIFVGGDILCFLVQAAGGGILAGSDDKSTAIWHVRMKRHDDKACTFRSFDWLAYLQMLYIVSILITVRNLFRVVEYAMGPDAYFLANEWPIYVFDASLMVIVLIICARCSYYTRAVAKYTPNATTQHPRLLPTLANAPKPRESSHCPQYIHTMSYFRITLMRSGIGMPEKTQGVLKALGLRKRMTTVYHPVTQSVAGQIMRIKELVDVKEVKNPMTKEQMRAARRPDPGYYIEQRAGEAMRGKVMTLEDDDCFTVNTSLHDALMALREWDKVILVWIDGLSIDQGNEVERASQIQLMDQIYKKAVYVAIWLGLEMDNSEQVLRLLSGDRHGRSISECVELGDYNDRNALRSLFKRDYWNRLWVVQEVYHARSKTVYCGSSKLPWDIYKEASDALWQHESDPYLRTGPSSFPDIEYLSALGSDSLLEILRACRKKLSENPRDKIFGVLGILPNDMRQRLQVRYDKSVKSLYLNVAQVIISSTGHLDVIREAIHFPTQISSTNLPTWCPDWSQVPETSALREDNFCAAGDSSAQYKFKDKLRRLEVNAIQLGVIERTGIAVGTLCSLQDYLMAFMNWRMLFLSFFDIAEHEEAHHPFVDDFCRTLSLGQSPKGKEQHWTKACYQVFSSLIQERFPRLRLDWEFQRHGNPGMWDQYELRQFIQKHFGDRMMGRTFCITENGLMGMGTGFMSREDIVVVPFGCSTPILLRAEGQHNEFRYVGDIYIHGYMHGEALDSGKPVKTYTLH</sequence>
<dbReference type="GeneID" id="67015711"/>
<comment type="subcellular location">
    <subcellularLocation>
        <location evidence="1">Membrane</location>
        <topology evidence="1">Multi-pass membrane protein</topology>
    </subcellularLocation>
    <subcellularLocation>
        <location evidence="2">Mitochondrion</location>
    </subcellularLocation>
</comment>
<evidence type="ECO:0000256" key="12">
    <source>
        <dbReference type="SAM" id="Phobius"/>
    </source>
</evidence>
<dbReference type="GO" id="GO:0015934">
    <property type="term" value="C:large ribosomal subunit"/>
    <property type="evidence" value="ECO:0007669"/>
    <property type="project" value="InterPro"/>
</dbReference>
<evidence type="ECO:0000256" key="3">
    <source>
        <dbReference type="ARBA" id="ARBA00007594"/>
    </source>
</evidence>
<dbReference type="GO" id="GO:0003735">
    <property type="term" value="F:structural constituent of ribosome"/>
    <property type="evidence" value="ECO:0007669"/>
    <property type="project" value="InterPro"/>
</dbReference>
<evidence type="ECO:0000259" key="14">
    <source>
        <dbReference type="Pfam" id="PF06985"/>
    </source>
</evidence>
<accession>A0A8J2I1N8</accession>
<dbReference type="InterPro" id="IPR005996">
    <property type="entry name" value="Ribosomal_uL30_bac-type"/>
</dbReference>
<reference evidence="15" key="1">
    <citation type="submission" date="2021-05" db="EMBL/GenBank/DDBJ databases">
        <authorList>
            <person name="Stam R."/>
        </authorList>
    </citation>
    <scope>NUCLEOTIDE SEQUENCE</scope>
    <source>
        <strain evidence="15">CS162</strain>
    </source>
</reference>
<dbReference type="OrthoDB" id="3548654at2759"/>
<dbReference type="InterPro" id="IPR010730">
    <property type="entry name" value="HET"/>
</dbReference>
<evidence type="ECO:0000313" key="15">
    <source>
        <dbReference type="EMBL" id="CAG5156285.1"/>
    </source>
</evidence>
<keyword evidence="8 12" id="KW-0472">Membrane</keyword>
<evidence type="ECO:0000256" key="8">
    <source>
        <dbReference type="ARBA" id="ARBA00023136"/>
    </source>
</evidence>
<protein>
    <recommendedName>
        <fullName evidence="10">Large ribosomal subunit protein uL30m</fullName>
    </recommendedName>
</protein>
<dbReference type="Pfam" id="PF06985">
    <property type="entry name" value="HET"/>
    <property type="match status" value="1"/>
</dbReference>
<dbReference type="GO" id="GO:0005739">
    <property type="term" value="C:mitochondrion"/>
    <property type="evidence" value="ECO:0007669"/>
    <property type="project" value="UniProtKB-SubCell"/>
</dbReference>
<dbReference type="CDD" id="cd01658">
    <property type="entry name" value="Ribosomal_L30"/>
    <property type="match status" value="1"/>
</dbReference>
<proteinExistence type="inferred from homology"/>
<dbReference type="InterPro" id="IPR016082">
    <property type="entry name" value="Ribosomal_uL30_ferredoxin-like"/>
</dbReference>
<feature type="transmembrane region" description="Helical" evidence="12">
    <location>
        <begin position="40"/>
        <end position="58"/>
    </location>
</feature>
<comment type="similarity">
    <text evidence="3">Belongs to the universal ribosomal protein uL30 family.</text>
</comment>
<dbReference type="Pfam" id="PF26639">
    <property type="entry name" value="Het-6_barrel"/>
    <property type="match status" value="1"/>
</dbReference>
<feature type="transmembrane region" description="Helical" evidence="12">
    <location>
        <begin position="167"/>
        <end position="187"/>
    </location>
</feature>
<feature type="domain" description="Large ribosomal subunit protein uL30-like ferredoxin-like fold" evidence="13">
    <location>
        <begin position="272"/>
        <end position="322"/>
    </location>
</feature>
<dbReference type="Proteomes" id="UP000676310">
    <property type="component" value="Unassembled WGS sequence"/>
</dbReference>
<dbReference type="Gene3D" id="3.30.1390.20">
    <property type="entry name" value="Ribosomal protein L30, ferredoxin-like fold domain"/>
    <property type="match status" value="1"/>
</dbReference>
<dbReference type="GO" id="GO:0006412">
    <property type="term" value="P:translation"/>
    <property type="evidence" value="ECO:0007669"/>
    <property type="project" value="InterPro"/>
</dbReference>
<dbReference type="InterPro" id="IPR036919">
    <property type="entry name" value="Ribo_uL30_ferredoxin-like_sf"/>
</dbReference>
<organism evidence="15 16">
    <name type="scientific">Alternaria atra</name>
    <dbReference type="NCBI Taxonomy" id="119953"/>
    <lineage>
        <taxon>Eukaryota</taxon>
        <taxon>Fungi</taxon>
        <taxon>Dikarya</taxon>
        <taxon>Ascomycota</taxon>
        <taxon>Pezizomycotina</taxon>
        <taxon>Dothideomycetes</taxon>
        <taxon>Pleosporomycetidae</taxon>
        <taxon>Pleosporales</taxon>
        <taxon>Pleosporineae</taxon>
        <taxon>Pleosporaceae</taxon>
        <taxon>Alternaria</taxon>
        <taxon>Alternaria sect. Ulocladioides</taxon>
    </lineage>
</organism>
<feature type="transmembrane region" description="Helical" evidence="12">
    <location>
        <begin position="70"/>
        <end position="95"/>
    </location>
</feature>